<dbReference type="AlphaFoldDB" id="A0A2U1Q0D3"/>
<evidence type="ECO:0000313" key="2">
    <source>
        <dbReference type="Proteomes" id="UP000245207"/>
    </source>
</evidence>
<comment type="caution">
    <text evidence="1">The sequence shown here is derived from an EMBL/GenBank/DDBJ whole genome shotgun (WGS) entry which is preliminary data.</text>
</comment>
<proteinExistence type="predicted"/>
<dbReference type="EMBL" id="PKPP01000540">
    <property type="protein sequence ID" value="PWA91481.1"/>
    <property type="molecule type" value="Genomic_DNA"/>
</dbReference>
<evidence type="ECO:0000313" key="1">
    <source>
        <dbReference type="EMBL" id="PWA91481.1"/>
    </source>
</evidence>
<keyword evidence="2" id="KW-1185">Reference proteome</keyword>
<accession>A0A2U1Q0D3</accession>
<protein>
    <submittedName>
        <fullName evidence="1">Peptidase C50, separase</fullName>
    </submittedName>
</protein>
<gene>
    <name evidence="1" type="ORF">CTI12_AA028240</name>
</gene>
<reference evidence="1 2" key="1">
    <citation type="journal article" date="2018" name="Mol. Plant">
        <title>The genome of Artemisia annua provides insight into the evolution of Asteraceae family and artemisinin biosynthesis.</title>
        <authorList>
            <person name="Shen Q."/>
            <person name="Zhang L."/>
            <person name="Liao Z."/>
            <person name="Wang S."/>
            <person name="Yan T."/>
            <person name="Shi P."/>
            <person name="Liu M."/>
            <person name="Fu X."/>
            <person name="Pan Q."/>
            <person name="Wang Y."/>
            <person name="Lv Z."/>
            <person name="Lu X."/>
            <person name="Zhang F."/>
            <person name="Jiang W."/>
            <person name="Ma Y."/>
            <person name="Chen M."/>
            <person name="Hao X."/>
            <person name="Li L."/>
            <person name="Tang Y."/>
            <person name="Lv G."/>
            <person name="Zhou Y."/>
            <person name="Sun X."/>
            <person name="Brodelius P.E."/>
            <person name="Rose J.K.C."/>
            <person name="Tang K."/>
        </authorList>
    </citation>
    <scope>NUCLEOTIDE SEQUENCE [LARGE SCALE GENOMIC DNA]</scope>
    <source>
        <strain evidence="2">cv. Huhao1</strain>
        <tissue evidence="1">Leaf</tissue>
    </source>
</reference>
<dbReference type="STRING" id="35608.A0A2U1Q0D3"/>
<dbReference type="Proteomes" id="UP000245207">
    <property type="component" value="Unassembled WGS sequence"/>
</dbReference>
<organism evidence="1 2">
    <name type="scientific">Artemisia annua</name>
    <name type="common">Sweet wormwood</name>
    <dbReference type="NCBI Taxonomy" id="35608"/>
    <lineage>
        <taxon>Eukaryota</taxon>
        <taxon>Viridiplantae</taxon>
        <taxon>Streptophyta</taxon>
        <taxon>Embryophyta</taxon>
        <taxon>Tracheophyta</taxon>
        <taxon>Spermatophyta</taxon>
        <taxon>Magnoliopsida</taxon>
        <taxon>eudicotyledons</taxon>
        <taxon>Gunneridae</taxon>
        <taxon>Pentapetalae</taxon>
        <taxon>asterids</taxon>
        <taxon>campanulids</taxon>
        <taxon>Asterales</taxon>
        <taxon>Asteraceae</taxon>
        <taxon>Asteroideae</taxon>
        <taxon>Anthemideae</taxon>
        <taxon>Artemisiinae</taxon>
        <taxon>Artemisia</taxon>
    </lineage>
</organism>
<name>A0A2U1Q0D3_ARTAN</name>
<sequence>MDMMLLDPKLSKIIEQIISNIILEEICTKNPGPLHTAWDFIANGSQLRALGFESLNECITSLSKAITTLSANKDKDDGGPHRLLLAEAYGLRALCNHEAEPTK</sequence>